<keyword evidence="3" id="KW-0378">Hydrolase</keyword>
<keyword evidence="4" id="KW-1185">Reference proteome</keyword>
<keyword evidence="1" id="KW-0812">Transmembrane</keyword>
<proteinExistence type="predicted"/>
<dbReference type="GO" id="GO:0016787">
    <property type="term" value="F:hydrolase activity"/>
    <property type="evidence" value="ECO:0007669"/>
    <property type="project" value="UniProtKB-KW"/>
</dbReference>
<evidence type="ECO:0000259" key="2">
    <source>
        <dbReference type="Pfam" id="PF00561"/>
    </source>
</evidence>
<dbReference type="OrthoDB" id="284184at2759"/>
<evidence type="ECO:0000313" key="4">
    <source>
        <dbReference type="Proteomes" id="UP000554482"/>
    </source>
</evidence>
<feature type="transmembrane region" description="Helical" evidence="1">
    <location>
        <begin position="20"/>
        <end position="40"/>
    </location>
</feature>
<dbReference type="PRINTS" id="PR00111">
    <property type="entry name" value="ABHYDROLASE"/>
</dbReference>
<keyword evidence="1" id="KW-0472">Membrane</keyword>
<dbReference type="PANTHER" id="PTHR43689">
    <property type="entry name" value="HYDROLASE"/>
    <property type="match status" value="1"/>
</dbReference>
<dbReference type="Proteomes" id="UP000554482">
    <property type="component" value="Unassembled WGS sequence"/>
</dbReference>
<keyword evidence="1" id="KW-1133">Transmembrane helix</keyword>
<dbReference type="PANTHER" id="PTHR43689:SF9">
    <property type="entry name" value="LYSOPHOSPHOLIPASE BODYGUARD 3-RELATED"/>
    <property type="match status" value="1"/>
</dbReference>
<accession>A0A7J6XBX1</accession>
<dbReference type="AlphaFoldDB" id="A0A7J6XBX1"/>
<dbReference type="InterPro" id="IPR029058">
    <property type="entry name" value="AB_hydrolase_fold"/>
</dbReference>
<dbReference type="EMBL" id="JABWDY010001979">
    <property type="protein sequence ID" value="KAF5206993.1"/>
    <property type="molecule type" value="Genomic_DNA"/>
</dbReference>
<dbReference type="SUPFAM" id="SSF53474">
    <property type="entry name" value="alpha/beta-Hydrolases"/>
    <property type="match status" value="1"/>
</dbReference>
<comment type="caution">
    <text evidence="3">The sequence shown here is derived from an EMBL/GenBank/DDBJ whole genome shotgun (WGS) entry which is preliminary data.</text>
</comment>
<protein>
    <submittedName>
        <fullName evidence="3">Alpha/beta-Hydrolases superfamily protein</fullName>
    </submittedName>
</protein>
<feature type="non-terminal residue" evidence="3">
    <location>
        <position position="301"/>
    </location>
</feature>
<name>A0A7J6XBX1_THATH</name>
<sequence>MGVSAARPAVTMIAKAINEVLSFLVFSILDLFDVLLCFLYKVADFFIEAEWKPCYCSSSAKELPINTNTSSGNDKIVVSQQQAGTGTGTGAGGRGDSKIVCVCSTNNKLELDDISDTLYTRKISGRPQSSVLTPRWSDCDCITCSSWTSSRKDTLFVHSQGPKDNAKEDVLFIHGFISSSTFWTETLFPNFSAATKSSHRLFAVDLLGFGKSPKPTDSLYTLREHIDMIERSTIEPYKMQSFHIVAHSLGCILALAIAVKYPKAIKSLTLLAPFTHFVKSNGYLFYLNWDDGKDPFDQDDS</sequence>
<dbReference type="Pfam" id="PF00561">
    <property type="entry name" value="Abhydrolase_1"/>
    <property type="match status" value="1"/>
</dbReference>
<evidence type="ECO:0000256" key="1">
    <source>
        <dbReference type="SAM" id="Phobius"/>
    </source>
</evidence>
<evidence type="ECO:0000313" key="3">
    <source>
        <dbReference type="EMBL" id="KAF5206993.1"/>
    </source>
</evidence>
<dbReference type="Gene3D" id="3.40.50.1820">
    <property type="entry name" value="alpha/beta hydrolase"/>
    <property type="match status" value="1"/>
</dbReference>
<gene>
    <name evidence="3" type="ORF">FRX31_003417</name>
</gene>
<reference evidence="3 4" key="1">
    <citation type="submission" date="2020-06" db="EMBL/GenBank/DDBJ databases">
        <title>Transcriptomic and genomic resources for Thalictrum thalictroides and T. hernandezii: Facilitating candidate gene discovery in an emerging model plant lineage.</title>
        <authorList>
            <person name="Arias T."/>
            <person name="Riano-Pachon D.M."/>
            <person name="Di Stilio V.S."/>
        </authorList>
    </citation>
    <scope>NUCLEOTIDE SEQUENCE [LARGE SCALE GENOMIC DNA]</scope>
    <source>
        <strain evidence="4">cv. WT478/WT964</strain>
        <tissue evidence="3">Leaves</tissue>
    </source>
</reference>
<organism evidence="3 4">
    <name type="scientific">Thalictrum thalictroides</name>
    <name type="common">Rue-anemone</name>
    <name type="synonym">Anemone thalictroides</name>
    <dbReference type="NCBI Taxonomy" id="46969"/>
    <lineage>
        <taxon>Eukaryota</taxon>
        <taxon>Viridiplantae</taxon>
        <taxon>Streptophyta</taxon>
        <taxon>Embryophyta</taxon>
        <taxon>Tracheophyta</taxon>
        <taxon>Spermatophyta</taxon>
        <taxon>Magnoliopsida</taxon>
        <taxon>Ranunculales</taxon>
        <taxon>Ranunculaceae</taxon>
        <taxon>Thalictroideae</taxon>
        <taxon>Thalictrum</taxon>
    </lineage>
</organism>
<feature type="domain" description="AB hydrolase-1" evidence="2">
    <location>
        <begin position="170"/>
        <end position="273"/>
    </location>
</feature>
<dbReference type="InterPro" id="IPR000073">
    <property type="entry name" value="AB_hydrolase_1"/>
</dbReference>